<organism evidence="3 4">
    <name type="scientific">Methylobacterium crusticola</name>
    <dbReference type="NCBI Taxonomy" id="1697972"/>
    <lineage>
        <taxon>Bacteria</taxon>
        <taxon>Pseudomonadati</taxon>
        <taxon>Pseudomonadota</taxon>
        <taxon>Alphaproteobacteria</taxon>
        <taxon>Hyphomicrobiales</taxon>
        <taxon>Methylobacteriaceae</taxon>
        <taxon>Methylobacterium</taxon>
    </lineage>
</organism>
<dbReference type="Gene3D" id="1.20.144.10">
    <property type="entry name" value="Phosphatidic acid phosphatase type 2/haloperoxidase"/>
    <property type="match status" value="1"/>
</dbReference>
<protein>
    <recommendedName>
        <fullName evidence="2">Phosphatidic acid phosphatase type 2/haloperoxidase domain-containing protein</fullName>
    </recommendedName>
</protein>
<dbReference type="InterPro" id="IPR036938">
    <property type="entry name" value="PAP2/HPO_sf"/>
</dbReference>
<keyword evidence="4" id="KW-1185">Reference proteome</keyword>
<accession>A0ABQ4R5Z5</accession>
<evidence type="ECO:0000313" key="3">
    <source>
        <dbReference type="EMBL" id="GJD53127.1"/>
    </source>
</evidence>
<proteinExistence type="predicted"/>
<dbReference type="InterPro" id="IPR001011">
    <property type="entry name" value="Acid_Pase_classA_bac"/>
</dbReference>
<gene>
    <name evidence="3" type="ORF">OPKNFCMD_5898</name>
</gene>
<dbReference type="Proteomes" id="UP001055167">
    <property type="component" value="Unassembled WGS sequence"/>
</dbReference>
<reference evidence="3" key="1">
    <citation type="journal article" date="2021" name="Front. Microbiol.">
        <title>Comprehensive Comparative Genomics and Phenotyping of Methylobacterium Species.</title>
        <authorList>
            <person name="Alessa O."/>
            <person name="Ogura Y."/>
            <person name="Fujitani Y."/>
            <person name="Takami H."/>
            <person name="Hayashi T."/>
            <person name="Sahin N."/>
            <person name="Tani A."/>
        </authorList>
    </citation>
    <scope>NUCLEOTIDE SEQUENCE</scope>
    <source>
        <strain evidence="3">KCTC 52305</strain>
    </source>
</reference>
<dbReference type="PRINTS" id="PR00483">
    <property type="entry name" value="BACPHPHTASE"/>
</dbReference>
<dbReference type="EMBL" id="BPQH01000025">
    <property type="protein sequence ID" value="GJD53127.1"/>
    <property type="molecule type" value="Genomic_DNA"/>
</dbReference>
<feature type="signal peptide" evidence="1">
    <location>
        <begin position="1"/>
        <end position="22"/>
    </location>
</feature>
<sequence>MHKVITFGLAAVCALAPLRAGAQTGPNITALRGLAPVSVLDRTPEGRAALAANLTVTGAIQFGSAPQPILLPLAEQQLLALRDCFITDGNAAELADGLGTTLAGAYQGKARYEDFKTFTNVSQSVADLIGYTNNITKADSNAGKYFFGNATTNGKTPVSAEAAAIYAANGGTPDVFGKAYERPAGGQGADAFGNSRPFQTLPRLLAYRGNDYFGRASQSLDWLVGPSQNLTDSPSYPSGHTTYGYTESLLLAILVPERYQQMIARAAEYGNNRIIVGAHYAMDVLGGRTVALHAVAHLLANHPAYVGQVRQNPAVIGEMSRATDGAVAITDYRAALDAARADLTAFLEGGCGGTVAACAAADTGRFRDPAANAALYEATQTYGLPTVHAKTARGPEDVGALAPEAGHLLTAAFPSLTLEEANAILTETQGPGGGFLDDGSAFGVYSRLNLYAAAGRAAALAARKPTQARTAR</sequence>
<feature type="domain" description="Phosphatidic acid phosphatase type 2/haloperoxidase" evidence="2">
    <location>
        <begin position="220"/>
        <end position="298"/>
    </location>
</feature>
<evidence type="ECO:0000313" key="4">
    <source>
        <dbReference type="Proteomes" id="UP001055167"/>
    </source>
</evidence>
<feature type="chain" id="PRO_5045197951" description="Phosphatidic acid phosphatase type 2/haloperoxidase domain-containing protein" evidence="1">
    <location>
        <begin position="23"/>
        <end position="472"/>
    </location>
</feature>
<reference evidence="3" key="2">
    <citation type="submission" date="2021-08" db="EMBL/GenBank/DDBJ databases">
        <authorList>
            <person name="Tani A."/>
            <person name="Ola A."/>
            <person name="Ogura Y."/>
            <person name="Katsura K."/>
            <person name="Hayashi T."/>
        </authorList>
    </citation>
    <scope>NUCLEOTIDE SEQUENCE</scope>
    <source>
        <strain evidence="3">KCTC 52305</strain>
    </source>
</reference>
<evidence type="ECO:0000256" key="1">
    <source>
        <dbReference type="SAM" id="SignalP"/>
    </source>
</evidence>
<keyword evidence="1" id="KW-0732">Signal</keyword>
<dbReference type="RefSeq" id="WP_128565706.1">
    <property type="nucleotide sequence ID" value="NZ_BPQH01000025.1"/>
</dbReference>
<name>A0ABQ4R5Z5_9HYPH</name>
<evidence type="ECO:0000259" key="2">
    <source>
        <dbReference type="Pfam" id="PF01569"/>
    </source>
</evidence>
<dbReference type="InterPro" id="IPR000326">
    <property type="entry name" value="PAP2/HPO"/>
</dbReference>
<dbReference type="Pfam" id="PF01569">
    <property type="entry name" value="PAP2"/>
    <property type="match status" value="1"/>
</dbReference>
<comment type="caution">
    <text evidence="3">The sequence shown here is derived from an EMBL/GenBank/DDBJ whole genome shotgun (WGS) entry which is preliminary data.</text>
</comment>
<dbReference type="SUPFAM" id="SSF48317">
    <property type="entry name" value="Acid phosphatase/Vanadium-dependent haloperoxidase"/>
    <property type="match status" value="1"/>
</dbReference>